<dbReference type="AlphaFoldDB" id="E6YHJ9"/>
<gene>
    <name evidence="1" type="ordered locus">BARCL_0656</name>
</gene>
<organism evidence="1 2">
    <name type="scientific">Bartonella clarridgeiae (strain CCUG 45776 / CIP 104772 / 73)</name>
    <dbReference type="NCBI Taxonomy" id="696125"/>
    <lineage>
        <taxon>Bacteria</taxon>
        <taxon>Pseudomonadati</taxon>
        <taxon>Pseudomonadota</taxon>
        <taxon>Alphaproteobacteria</taxon>
        <taxon>Hyphomicrobiales</taxon>
        <taxon>Bartonellaceae</taxon>
        <taxon>Bartonella</taxon>
    </lineage>
</organism>
<dbReference type="Proteomes" id="UP000009101">
    <property type="component" value="Chromosome"/>
</dbReference>
<reference evidence="2" key="1">
    <citation type="submission" date="2009-11" db="EMBL/GenBank/DDBJ databases">
        <title>Genome sequencing of Bartonella species and comparative genomics.</title>
        <authorList>
            <person name="Engel P."/>
            <person name="Salzburger W."/>
            <person name="Marius L."/>
            <person name="Chao-Chin C."/>
            <person name="Soichi M."/>
            <person name="Christa L."/>
            <person name="Alexandra C."/>
            <person name="Aurelie L."/>
            <person name="Claudine M."/>
            <person name="Stephan S.C."/>
            <person name="Christoph D."/>
        </authorList>
    </citation>
    <scope>NUCLEOTIDE SEQUENCE [LARGE SCALE GENOMIC DNA]</scope>
    <source>
        <strain evidence="2">CIP 104772 / 73</strain>
    </source>
</reference>
<proteinExistence type="predicted"/>
<dbReference type="EMBL" id="FN645454">
    <property type="protein sequence ID" value="CBI76337.1"/>
    <property type="molecule type" value="Genomic_DNA"/>
</dbReference>
<protein>
    <submittedName>
        <fullName evidence="1">Uncharacterized protein</fullName>
    </submittedName>
</protein>
<dbReference type="KEGG" id="bcd:BARCL_0656"/>
<dbReference type="HOGENOM" id="CLU_2987351_0_0_5"/>
<accession>E6YHJ9</accession>
<keyword evidence="2" id="KW-1185">Reference proteome</keyword>
<reference evidence="1 2" key="2">
    <citation type="journal article" date="2011" name="PLoS Genet.">
        <title>Parallel evolution of a type IV secretion system in radiating lineages of the host-restricted bacterial pathogen Bartonella.</title>
        <authorList>
            <person name="Engel P."/>
            <person name="Salzburger W."/>
            <person name="Liesch M."/>
            <person name="Chang C.C."/>
            <person name="Maruyama S."/>
            <person name="Lanz C."/>
            <person name="Calteau A."/>
            <person name="Lajus A."/>
            <person name="Medigue C."/>
            <person name="Schuster S.C."/>
            <person name="Dehio C."/>
        </authorList>
    </citation>
    <scope>NUCLEOTIDE SEQUENCE [LARGE SCALE GENOMIC DNA]</scope>
    <source>
        <strain evidence="2">CIP 104772 / 73</strain>
    </source>
</reference>
<name>E6YHJ9_BARC7</name>
<evidence type="ECO:0000313" key="2">
    <source>
        <dbReference type="Proteomes" id="UP000009101"/>
    </source>
</evidence>
<evidence type="ECO:0000313" key="1">
    <source>
        <dbReference type="EMBL" id="CBI76337.1"/>
    </source>
</evidence>
<dbReference type="STRING" id="696125.BARCL_0656"/>
<sequence length="57" mass="6855">MCFPKLKLEQMTTQIYLLHHFNYHLNEKQTNIFMTNYNIIHHHNNKIALIIISSTIS</sequence>